<dbReference type="CDD" id="cd00637">
    <property type="entry name" value="7tm_classA_rhodopsin-like"/>
    <property type="match status" value="2"/>
</dbReference>
<feature type="domain" description="G-protein coupled receptors family 1 profile" evidence="10">
    <location>
        <begin position="361"/>
        <end position="630"/>
    </location>
</feature>
<evidence type="ECO:0000313" key="12">
    <source>
        <dbReference type="Proteomes" id="UP000275408"/>
    </source>
</evidence>
<feature type="transmembrane region" description="Helical" evidence="9">
    <location>
        <begin position="138"/>
        <end position="162"/>
    </location>
</feature>
<dbReference type="InterPro" id="IPR017452">
    <property type="entry name" value="GPCR_Rhodpsn_7TM"/>
</dbReference>
<keyword evidence="4 8" id="KW-0297">G-protein coupled receptor</keyword>
<evidence type="ECO:0000256" key="6">
    <source>
        <dbReference type="ARBA" id="ARBA00023170"/>
    </source>
</evidence>
<feature type="transmembrane region" description="Helical" evidence="9">
    <location>
        <begin position="460"/>
        <end position="480"/>
    </location>
</feature>
<evidence type="ECO:0000259" key="10">
    <source>
        <dbReference type="PROSITE" id="PS50262"/>
    </source>
</evidence>
<dbReference type="GO" id="GO:0005886">
    <property type="term" value="C:plasma membrane"/>
    <property type="evidence" value="ECO:0007669"/>
    <property type="project" value="TreeGrafter"/>
</dbReference>
<evidence type="ECO:0000256" key="7">
    <source>
        <dbReference type="ARBA" id="ARBA00023224"/>
    </source>
</evidence>
<dbReference type="Proteomes" id="UP000275408">
    <property type="component" value="Unassembled WGS sequence"/>
</dbReference>
<feature type="transmembrane region" description="Helical" evidence="9">
    <location>
        <begin position="182"/>
        <end position="205"/>
    </location>
</feature>
<evidence type="ECO:0000256" key="4">
    <source>
        <dbReference type="ARBA" id="ARBA00023040"/>
    </source>
</evidence>
<dbReference type="PRINTS" id="PR00237">
    <property type="entry name" value="GPCRRHODOPSN"/>
</dbReference>
<organism evidence="11 12">
    <name type="scientific">Pocillopora damicornis</name>
    <name type="common">Cauliflower coral</name>
    <name type="synonym">Millepora damicornis</name>
    <dbReference type="NCBI Taxonomy" id="46731"/>
    <lineage>
        <taxon>Eukaryota</taxon>
        <taxon>Metazoa</taxon>
        <taxon>Cnidaria</taxon>
        <taxon>Anthozoa</taxon>
        <taxon>Hexacorallia</taxon>
        <taxon>Scleractinia</taxon>
        <taxon>Astrocoeniina</taxon>
        <taxon>Pocilloporidae</taxon>
        <taxon>Pocillopora</taxon>
    </lineage>
</organism>
<feature type="transmembrane region" description="Helical" evidence="9">
    <location>
        <begin position="608"/>
        <end position="632"/>
    </location>
</feature>
<dbReference type="PROSITE" id="PS50262">
    <property type="entry name" value="G_PROTEIN_RECEP_F1_2"/>
    <property type="match status" value="2"/>
</dbReference>
<dbReference type="AlphaFoldDB" id="A0A3M6UGZ0"/>
<keyword evidence="12" id="KW-1185">Reference proteome</keyword>
<feature type="transmembrane region" description="Helical" evidence="9">
    <location>
        <begin position="420"/>
        <end position="439"/>
    </location>
</feature>
<keyword evidence="2 8" id="KW-0812">Transmembrane</keyword>
<evidence type="ECO:0000256" key="1">
    <source>
        <dbReference type="ARBA" id="ARBA00004141"/>
    </source>
</evidence>
<evidence type="ECO:0000256" key="5">
    <source>
        <dbReference type="ARBA" id="ARBA00023136"/>
    </source>
</evidence>
<keyword evidence="5 9" id="KW-0472">Membrane</keyword>
<feature type="transmembrane region" description="Helical" evidence="9">
    <location>
        <begin position="256"/>
        <end position="278"/>
    </location>
</feature>
<dbReference type="GO" id="GO:0004930">
    <property type="term" value="F:G protein-coupled receptor activity"/>
    <property type="evidence" value="ECO:0007669"/>
    <property type="project" value="UniProtKB-KW"/>
</dbReference>
<proteinExistence type="inferred from homology"/>
<protein>
    <recommendedName>
        <fullName evidence="10">G-protein coupled receptors family 1 profile domain-containing protein</fullName>
    </recommendedName>
</protein>
<evidence type="ECO:0000256" key="2">
    <source>
        <dbReference type="ARBA" id="ARBA00022692"/>
    </source>
</evidence>
<name>A0A3M6UGZ0_POCDA</name>
<feature type="domain" description="G-protein coupled receptors family 1 profile" evidence="10">
    <location>
        <begin position="39"/>
        <end position="311"/>
    </location>
</feature>
<feature type="transmembrane region" description="Helical" evidence="9">
    <location>
        <begin position="575"/>
        <end position="596"/>
    </location>
</feature>
<feature type="transmembrane region" description="Helical" evidence="9">
    <location>
        <begin position="26"/>
        <end position="48"/>
    </location>
</feature>
<keyword evidence="7 8" id="KW-0807">Transducer</keyword>
<dbReference type="Pfam" id="PF00001">
    <property type="entry name" value="7tm_1"/>
    <property type="match status" value="2"/>
</dbReference>
<evidence type="ECO:0000313" key="11">
    <source>
        <dbReference type="EMBL" id="RMX52923.1"/>
    </source>
</evidence>
<dbReference type="Gene3D" id="1.20.1070.10">
    <property type="entry name" value="Rhodopsin 7-helix transmembrane proteins"/>
    <property type="match status" value="2"/>
</dbReference>
<gene>
    <name evidence="11" type="ORF">pdam_00010949</name>
</gene>
<evidence type="ECO:0000256" key="8">
    <source>
        <dbReference type="RuleBase" id="RU000688"/>
    </source>
</evidence>
<accession>A0A3M6UGZ0</accession>
<dbReference type="OrthoDB" id="10053194at2759"/>
<dbReference type="InterPro" id="IPR000276">
    <property type="entry name" value="GPCR_Rhodpsn"/>
</dbReference>
<reference evidence="11 12" key="1">
    <citation type="journal article" date="2018" name="Sci. Rep.">
        <title>Comparative analysis of the Pocillopora damicornis genome highlights role of immune system in coral evolution.</title>
        <authorList>
            <person name="Cunning R."/>
            <person name="Bay R.A."/>
            <person name="Gillette P."/>
            <person name="Baker A.C."/>
            <person name="Traylor-Knowles N."/>
        </authorList>
    </citation>
    <scope>NUCLEOTIDE SEQUENCE [LARGE SCALE GENOMIC DNA]</scope>
    <source>
        <strain evidence="11">RSMAS</strain>
        <tissue evidence="11">Whole animal</tissue>
    </source>
</reference>
<keyword evidence="6 8" id="KW-0675">Receptor</keyword>
<evidence type="ECO:0000256" key="9">
    <source>
        <dbReference type="SAM" id="Phobius"/>
    </source>
</evidence>
<comment type="subcellular location">
    <subcellularLocation>
        <location evidence="1">Membrane</location>
        <topology evidence="1">Multi-pass membrane protein</topology>
    </subcellularLocation>
</comment>
<feature type="transmembrane region" description="Helical" evidence="9">
    <location>
        <begin position="348"/>
        <end position="370"/>
    </location>
</feature>
<dbReference type="SMART" id="SM01381">
    <property type="entry name" value="7TM_GPCR_Srsx"/>
    <property type="match status" value="1"/>
</dbReference>
<comment type="caution">
    <text evidence="11">The sequence shown here is derived from an EMBL/GenBank/DDBJ whole genome shotgun (WGS) entry which is preliminary data.</text>
</comment>
<dbReference type="EMBL" id="RCHS01001556">
    <property type="protein sequence ID" value="RMX52923.1"/>
    <property type="molecule type" value="Genomic_DNA"/>
</dbReference>
<feature type="transmembrane region" description="Helical" evidence="9">
    <location>
        <begin position="382"/>
        <end position="400"/>
    </location>
</feature>
<comment type="similarity">
    <text evidence="8">Belongs to the G-protein coupled receptor 1 family.</text>
</comment>
<keyword evidence="3 9" id="KW-1133">Transmembrane helix</keyword>
<dbReference type="SUPFAM" id="SSF81321">
    <property type="entry name" value="Family A G protein-coupled receptor-like"/>
    <property type="match status" value="2"/>
</dbReference>
<feature type="transmembrane region" description="Helical" evidence="9">
    <location>
        <begin position="503"/>
        <end position="527"/>
    </location>
</feature>
<dbReference type="PROSITE" id="PS00237">
    <property type="entry name" value="G_PROTEIN_RECEP_F1_1"/>
    <property type="match status" value="1"/>
</dbReference>
<evidence type="ECO:0000256" key="3">
    <source>
        <dbReference type="ARBA" id="ARBA00022989"/>
    </source>
</evidence>
<sequence length="808" mass="91818">MLTNNTNLAGRSNDTFEYMEFRVFKIALYVAIFTFSCVGNSLVAIVIIGARGMRTTPNLLILNLALCDLLTPALSIPFDLALEELNQEWPFGRVMCKLLWPFQTAPSTSSSLTLAVISLDRFKALAKPLSERPSSIRVVKTVVAIHVFSILLCTPYFIALQYNSSPRSCAETWTKPGYRQAYTIVLFLFQFALPLATMSASYLLIYRSLRSNTTRLFSESNKNHRHERRIINKNSTSSKEESEFKRREQNIRLAKMFVIVVVVFAIGMSPNQFVWLWVDFGRGAKHRLFHYISVVSRLFTYANSVLNPFIYALKSKEFRSGFARIGRAGMKPLRKISTDTRKFVLKKVLLYVLIFILSCIGNSLVVTVILRAKGKRTPANLLILNLAVCDLVIPALSIPFDLALEELNYVWPFGRAICKVLWPFQTAFSTSSSLTLAVISLDRLRTLANPFAKRVSMETMVMIVCTIHAFSIGLCIPYFISLELNDKEDSCDEAWPSFGHRQAYTVVLFLFQYALPLMTMTVAYSLIHRSLRASTKRLFSTDKQSKRSFKRPSSTISDKNIEFKRKEQNIRLAKMFVLVVVVFAISMFPNQVLWIWVDFGNGANNRFFHYISVACRIFTYANSVLNPFIYALKNKEFRSGYAKIGRTTMKPLRKISNETRKYVRKISRNAILDSSSPARVKYFAGRDDTLSDLATIVGSANCSESTNISQPARHRNRKSPCCEIQGVRLSLNLAAGPTRPMLSNNSPVRFSWDGTEPLREIVRRDCLNPRIHGNSETARSFDDARMISEAWKPSALHDVLRELPETNC</sequence>
<dbReference type="PANTHER" id="PTHR45695:SF9">
    <property type="entry name" value="LEUCOKININ RECEPTOR"/>
    <property type="match status" value="1"/>
</dbReference>
<dbReference type="PANTHER" id="PTHR45695">
    <property type="entry name" value="LEUCOKININ RECEPTOR-RELATED"/>
    <property type="match status" value="1"/>
</dbReference>